<comment type="caution">
    <text evidence="5">The sequence shown here is derived from an EMBL/GenBank/DDBJ whole genome shotgun (WGS) entry which is preliminary data.</text>
</comment>
<sequence length="297" mass="34930">MNDRKLNVLSLAHELFIEKGFQATSIQDILDYTGISKGTFYNYFSSKNELLIAIFKTTYNKMEQERDELLLGKSPASIEAFTIQLEHQMMMNRKNKLAALFEEVLFSDDPEIKQFIREGQIRQIQWFYKRFIDLFGEEKQPYLLDISIMFIGILHQTVKYYSMLHESSSSVSKAVNYSIARMIKMTEEVSNADDQLFSPSLIDNWLQTYGHQDEILRNELMEVCTNLIDSIHPTEEHDSLQKLIEFIQDEVLHTKRPRKFLIESALFTLKSKENQLDKNDLDIFQTLVMKYFEKLGE</sequence>
<evidence type="ECO:0000259" key="4">
    <source>
        <dbReference type="PROSITE" id="PS50977"/>
    </source>
</evidence>
<keyword evidence="1" id="KW-0678">Repressor</keyword>
<reference evidence="5 6" key="1">
    <citation type="journal article" date="2010" name="Int. J. Syst. Evol. Microbiol.">
        <title>Bacillus horneckiae sp. nov., isolated from a spacecraft-assembly clean room.</title>
        <authorList>
            <person name="Vaishampayan P."/>
            <person name="Probst A."/>
            <person name="Krishnamurthi S."/>
            <person name="Ghosh S."/>
            <person name="Osman S."/>
            <person name="McDowall A."/>
            <person name="Ruckmani A."/>
            <person name="Mayilraj S."/>
            <person name="Venkateswaran K."/>
        </authorList>
    </citation>
    <scope>NUCLEOTIDE SEQUENCE [LARGE SCALE GENOMIC DNA]</scope>
    <source>
        <strain evidence="6">1PO1SC</strain>
    </source>
</reference>
<protein>
    <submittedName>
        <fullName evidence="5">TetR/AcrR family transcriptional regulator</fullName>
    </submittedName>
</protein>
<dbReference type="PROSITE" id="PS01081">
    <property type="entry name" value="HTH_TETR_1"/>
    <property type="match status" value="1"/>
</dbReference>
<evidence type="ECO:0000256" key="1">
    <source>
        <dbReference type="ARBA" id="ARBA00022491"/>
    </source>
</evidence>
<gene>
    <name evidence="5" type="ORF">CWS20_18960</name>
</gene>
<dbReference type="PANTHER" id="PTHR43479">
    <property type="entry name" value="ACREF/ENVCD OPERON REPRESSOR-RELATED"/>
    <property type="match status" value="1"/>
</dbReference>
<dbReference type="AlphaFoldDB" id="A0A2N0ZD89"/>
<dbReference type="EMBL" id="PISD01000043">
    <property type="protein sequence ID" value="PKG27466.1"/>
    <property type="molecule type" value="Genomic_DNA"/>
</dbReference>
<dbReference type="PRINTS" id="PR00455">
    <property type="entry name" value="HTHTETR"/>
</dbReference>
<evidence type="ECO:0000313" key="6">
    <source>
        <dbReference type="Proteomes" id="UP000233343"/>
    </source>
</evidence>
<dbReference type="Gene3D" id="1.10.357.10">
    <property type="entry name" value="Tetracycline Repressor, domain 2"/>
    <property type="match status" value="1"/>
</dbReference>
<keyword evidence="2 3" id="KW-0238">DNA-binding</keyword>
<dbReference type="Proteomes" id="UP000233343">
    <property type="component" value="Unassembled WGS sequence"/>
</dbReference>
<dbReference type="InterPro" id="IPR023772">
    <property type="entry name" value="DNA-bd_HTH_TetR-type_CS"/>
</dbReference>
<name>A0A2N0ZD89_9BACI</name>
<feature type="DNA-binding region" description="H-T-H motif" evidence="3">
    <location>
        <begin position="25"/>
        <end position="44"/>
    </location>
</feature>
<dbReference type="SUPFAM" id="SSF48371">
    <property type="entry name" value="ARM repeat"/>
    <property type="match status" value="1"/>
</dbReference>
<dbReference type="InterPro" id="IPR009057">
    <property type="entry name" value="Homeodomain-like_sf"/>
</dbReference>
<accession>A0A2N0ZD89</accession>
<dbReference type="PROSITE" id="PS50977">
    <property type="entry name" value="HTH_TETR_2"/>
    <property type="match status" value="1"/>
</dbReference>
<evidence type="ECO:0000313" key="5">
    <source>
        <dbReference type="EMBL" id="PKG27466.1"/>
    </source>
</evidence>
<feature type="domain" description="HTH tetR-type" evidence="4">
    <location>
        <begin position="2"/>
        <end position="62"/>
    </location>
</feature>
<evidence type="ECO:0000256" key="3">
    <source>
        <dbReference type="PROSITE-ProRule" id="PRU00335"/>
    </source>
</evidence>
<dbReference type="GO" id="GO:0003677">
    <property type="term" value="F:DNA binding"/>
    <property type="evidence" value="ECO:0007669"/>
    <property type="project" value="UniProtKB-UniRule"/>
</dbReference>
<dbReference type="InterPro" id="IPR050624">
    <property type="entry name" value="HTH-type_Tx_Regulator"/>
</dbReference>
<dbReference type="RefSeq" id="WP_066197518.1">
    <property type="nucleotide sequence ID" value="NZ_JAFDQP010000005.1"/>
</dbReference>
<evidence type="ECO:0000256" key="2">
    <source>
        <dbReference type="ARBA" id="ARBA00023125"/>
    </source>
</evidence>
<dbReference type="InterPro" id="IPR016024">
    <property type="entry name" value="ARM-type_fold"/>
</dbReference>
<keyword evidence="6" id="KW-1185">Reference proteome</keyword>
<dbReference type="Pfam" id="PF00440">
    <property type="entry name" value="TetR_N"/>
    <property type="match status" value="1"/>
</dbReference>
<dbReference type="PANTHER" id="PTHR43479:SF22">
    <property type="entry name" value="TRANSCRIPTIONAL REGULATOR, TETR FAMILY"/>
    <property type="match status" value="1"/>
</dbReference>
<organism evidence="5 6">
    <name type="scientific">Cytobacillus horneckiae</name>
    <dbReference type="NCBI Taxonomy" id="549687"/>
    <lineage>
        <taxon>Bacteria</taxon>
        <taxon>Bacillati</taxon>
        <taxon>Bacillota</taxon>
        <taxon>Bacilli</taxon>
        <taxon>Bacillales</taxon>
        <taxon>Bacillaceae</taxon>
        <taxon>Cytobacillus</taxon>
    </lineage>
</organism>
<dbReference type="SUPFAM" id="SSF46689">
    <property type="entry name" value="Homeodomain-like"/>
    <property type="match status" value="1"/>
</dbReference>
<dbReference type="InterPro" id="IPR001647">
    <property type="entry name" value="HTH_TetR"/>
</dbReference>
<proteinExistence type="predicted"/>